<dbReference type="AlphaFoldDB" id="A0A502LBK6"/>
<feature type="signal peptide" evidence="1">
    <location>
        <begin position="1"/>
        <end position="23"/>
    </location>
</feature>
<dbReference type="Pfam" id="PF18492">
    <property type="entry name" value="ORF_2_N"/>
    <property type="match status" value="1"/>
</dbReference>
<protein>
    <recommendedName>
        <fullName evidence="2">ASP external chaperone domain-containing protein</fullName>
    </recommendedName>
</protein>
<comment type="caution">
    <text evidence="3">The sequence shown here is derived from an EMBL/GenBank/DDBJ whole genome shotgun (WGS) entry which is preliminary data.</text>
</comment>
<keyword evidence="4" id="KW-1185">Reference proteome</keyword>
<dbReference type="Proteomes" id="UP000315303">
    <property type="component" value="Unassembled WGS sequence"/>
</dbReference>
<dbReference type="InterPro" id="IPR040536">
    <property type="entry name" value="ASPCH"/>
</dbReference>
<feature type="chain" id="PRO_5021434027" description="ASP external chaperone domain-containing protein" evidence="1">
    <location>
        <begin position="24"/>
        <end position="178"/>
    </location>
</feature>
<dbReference type="OrthoDB" id="6308255at2"/>
<name>A0A502LBK6_9GAMM</name>
<organism evidence="3 4">
    <name type="scientific">Litorilituus lipolyticus</name>
    <dbReference type="NCBI Taxonomy" id="2491017"/>
    <lineage>
        <taxon>Bacteria</taxon>
        <taxon>Pseudomonadati</taxon>
        <taxon>Pseudomonadota</taxon>
        <taxon>Gammaproteobacteria</taxon>
        <taxon>Alteromonadales</taxon>
        <taxon>Colwelliaceae</taxon>
        <taxon>Litorilituus</taxon>
    </lineage>
</organism>
<evidence type="ECO:0000313" key="4">
    <source>
        <dbReference type="Proteomes" id="UP000315303"/>
    </source>
</evidence>
<gene>
    <name evidence="3" type="ORF">EPA86_00530</name>
</gene>
<evidence type="ECO:0000256" key="1">
    <source>
        <dbReference type="SAM" id="SignalP"/>
    </source>
</evidence>
<accession>A0A502LBK6</accession>
<keyword evidence="1" id="KW-0732">Signal</keyword>
<evidence type="ECO:0000259" key="2">
    <source>
        <dbReference type="Pfam" id="PF18492"/>
    </source>
</evidence>
<reference evidence="3 4" key="1">
    <citation type="submission" date="2019-01" db="EMBL/GenBank/DDBJ databases">
        <title>Litorilituus lipolytica sp. nov., isolated from intertidal sand of the Yellow Sea in China.</title>
        <authorList>
            <person name="Liu A."/>
        </authorList>
    </citation>
    <scope>NUCLEOTIDE SEQUENCE [LARGE SCALE GENOMIC DNA]</scope>
    <source>
        <strain evidence="3 4">RZ04</strain>
    </source>
</reference>
<feature type="domain" description="ASP external chaperone" evidence="2">
    <location>
        <begin position="79"/>
        <end position="173"/>
    </location>
</feature>
<dbReference type="EMBL" id="SAWY01000001">
    <property type="protein sequence ID" value="TPH19373.1"/>
    <property type="molecule type" value="Genomic_DNA"/>
</dbReference>
<proteinExistence type="predicted"/>
<evidence type="ECO:0000313" key="3">
    <source>
        <dbReference type="EMBL" id="TPH19373.1"/>
    </source>
</evidence>
<sequence length="178" mass="18816">MKLNKLTVLTASIFLASSVAAHAGMDKDLSLPKTKQVTKFKHEKADFGSYVVKRDLAYIPATIANADNVISSNGNMAIVKANAPVDRVGKGTLVRNTLTNELSPLSGNISVLLKSGVTANDVSSATGLDIVSAYAGTQIAVLRVTGEQDLIESQKQLKSSGLVKVARIEVLEVLHKAE</sequence>